<accession>A0ABV6C7I1</accession>
<dbReference type="RefSeq" id="WP_385875987.1">
    <property type="nucleotide sequence ID" value="NZ_JBHLXE010000024.1"/>
</dbReference>
<evidence type="ECO:0000313" key="1">
    <source>
        <dbReference type="EMBL" id="MFC0178922.1"/>
    </source>
</evidence>
<proteinExistence type="predicted"/>
<name>A0ABV6C7I1_9GAMM</name>
<dbReference type="Proteomes" id="UP001589758">
    <property type="component" value="Unassembled WGS sequence"/>
</dbReference>
<protein>
    <submittedName>
        <fullName evidence="1">Uncharacterized protein</fullName>
    </submittedName>
</protein>
<comment type="caution">
    <text evidence="1">The sequence shown here is derived from an EMBL/GenBank/DDBJ whole genome shotgun (WGS) entry which is preliminary data.</text>
</comment>
<reference evidence="1 2" key="1">
    <citation type="submission" date="2024-09" db="EMBL/GenBank/DDBJ databases">
        <authorList>
            <person name="Sun Q."/>
            <person name="Mori K."/>
        </authorList>
    </citation>
    <scope>NUCLEOTIDE SEQUENCE [LARGE SCALE GENOMIC DNA]</scope>
    <source>
        <strain evidence="1 2">CCM 8545</strain>
    </source>
</reference>
<sequence>MSLFKLLADIFNSIFPVKETKITPEELIQRFIQLCYEESTIKTKALHQVLSFNSPSENDGLAFLMKNSLDQHFSKLIKDSMNEAFLVKLQNNTHDLKTQIIDKALHCLLQELPHFTLIDKDDSTCFEIALNNAEDLYDIDTSNILKKTQDNLDGAMTLSQIRQHLPAMNLMAVGYALDNGFLFALLPDNKEEEINQLKSEHGMDFSIYRFLNKIYYENLTTPANTINRSLDNNKTILADYEDRVSHHPGKESIDSTLTTQTSMTTHSGFKESPLYSSLISNLQTISAHLALIPEEVHVFEQAIAVLRCEYVSTIETDLYFKIINQRSEIRHLNSTDITFEKIKSNSNYFAQTTFSLGLLFESLPFTIQAELPFCSNIAENILERIGSKLSQEDRLLLEMLSDTELDEYADDLGEEINGNGSLILKTLNSLNLAVLSIENGTDDMCLIIIKKEALDTVLQILENLLLTPMVINEFF</sequence>
<organism evidence="1 2">
    <name type="scientific">Thorsellia kenyensis</name>
    <dbReference type="NCBI Taxonomy" id="1549888"/>
    <lineage>
        <taxon>Bacteria</taxon>
        <taxon>Pseudomonadati</taxon>
        <taxon>Pseudomonadota</taxon>
        <taxon>Gammaproteobacteria</taxon>
        <taxon>Enterobacterales</taxon>
        <taxon>Thorselliaceae</taxon>
        <taxon>Thorsellia</taxon>
    </lineage>
</organism>
<gene>
    <name evidence="1" type="ORF">ACFFIT_02240</name>
</gene>
<keyword evidence="2" id="KW-1185">Reference proteome</keyword>
<evidence type="ECO:0000313" key="2">
    <source>
        <dbReference type="Proteomes" id="UP001589758"/>
    </source>
</evidence>
<dbReference type="EMBL" id="JBHLXE010000024">
    <property type="protein sequence ID" value="MFC0178922.1"/>
    <property type="molecule type" value="Genomic_DNA"/>
</dbReference>